<evidence type="ECO:0000313" key="2">
    <source>
        <dbReference type="Proteomes" id="UP001549204"/>
    </source>
</evidence>
<accession>A0ABV2GIQ9</accession>
<dbReference type="RefSeq" id="WP_354488351.1">
    <property type="nucleotide sequence ID" value="NZ_JBEPMC010000002.1"/>
</dbReference>
<sequence>MSQRKDLTIDEVVKDPMIRMLMKADRVDPRSFETMLRTLADTQGYARKAPHRFVEDRGFLEDSGQRRIRRLSRVAKAFGEARASGEAYVSW</sequence>
<name>A0ABV2GIQ9_9HYPH</name>
<organism evidence="1 2">
    <name type="scientific">Mesorhizobium robiniae</name>
    <dbReference type="NCBI Taxonomy" id="559315"/>
    <lineage>
        <taxon>Bacteria</taxon>
        <taxon>Pseudomonadati</taxon>
        <taxon>Pseudomonadota</taxon>
        <taxon>Alphaproteobacteria</taxon>
        <taxon>Hyphomicrobiales</taxon>
        <taxon>Phyllobacteriaceae</taxon>
        <taxon>Mesorhizobium</taxon>
    </lineage>
</organism>
<gene>
    <name evidence="1" type="ORF">ABID19_000929</name>
</gene>
<dbReference type="EMBL" id="JBEPMC010000002">
    <property type="protein sequence ID" value="MET3577912.1"/>
    <property type="molecule type" value="Genomic_DNA"/>
</dbReference>
<dbReference type="Proteomes" id="UP001549204">
    <property type="component" value="Unassembled WGS sequence"/>
</dbReference>
<keyword evidence="2" id="KW-1185">Reference proteome</keyword>
<comment type="caution">
    <text evidence="1">The sequence shown here is derived from an EMBL/GenBank/DDBJ whole genome shotgun (WGS) entry which is preliminary data.</text>
</comment>
<reference evidence="1 2" key="1">
    <citation type="submission" date="2024-06" db="EMBL/GenBank/DDBJ databases">
        <title>Genomic Encyclopedia of Type Strains, Phase IV (KMG-IV): sequencing the most valuable type-strain genomes for metagenomic binning, comparative biology and taxonomic classification.</title>
        <authorList>
            <person name="Goeker M."/>
        </authorList>
    </citation>
    <scope>NUCLEOTIDE SEQUENCE [LARGE SCALE GENOMIC DNA]</scope>
    <source>
        <strain evidence="1 2">DSM 100022</strain>
    </source>
</reference>
<proteinExistence type="predicted"/>
<protein>
    <submittedName>
        <fullName evidence="1">Uncharacterized protein</fullName>
    </submittedName>
</protein>
<evidence type="ECO:0000313" key="1">
    <source>
        <dbReference type="EMBL" id="MET3577912.1"/>
    </source>
</evidence>